<dbReference type="SUPFAM" id="SSF55874">
    <property type="entry name" value="ATPase domain of HSP90 chaperone/DNA topoisomerase II/histidine kinase"/>
    <property type="match status" value="1"/>
</dbReference>
<dbReference type="SUPFAM" id="SSF47384">
    <property type="entry name" value="Homodimeric domain of signal transducing histidine kinase"/>
    <property type="match status" value="1"/>
</dbReference>
<feature type="compositionally biased region" description="Basic residues" evidence="9">
    <location>
        <begin position="240"/>
        <end position="253"/>
    </location>
</feature>
<protein>
    <recommendedName>
        <fullName evidence="2">histidine kinase</fullName>
        <ecNumber evidence="2">2.7.13.3</ecNumber>
    </recommendedName>
</protein>
<dbReference type="InterPro" id="IPR036097">
    <property type="entry name" value="HisK_dim/P_sf"/>
</dbReference>
<evidence type="ECO:0000313" key="12">
    <source>
        <dbReference type="EMBL" id="MFB9756163.1"/>
    </source>
</evidence>
<evidence type="ECO:0000313" key="13">
    <source>
        <dbReference type="Proteomes" id="UP001589619"/>
    </source>
</evidence>
<evidence type="ECO:0000256" key="5">
    <source>
        <dbReference type="ARBA" id="ARBA00022741"/>
    </source>
</evidence>
<dbReference type="CDD" id="cd16922">
    <property type="entry name" value="HATPase_EvgS-ArcB-TorS-like"/>
    <property type="match status" value="1"/>
</dbReference>
<evidence type="ECO:0000256" key="6">
    <source>
        <dbReference type="ARBA" id="ARBA00022777"/>
    </source>
</evidence>
<evidence type="ECO:0000259" key="11">
    <source>
        <dbReference type="PROSITE" id="PS50109"/>
    </source>
</evidence>
<keyword evidence="6 12" id="KW-0418">Kinase</keyword>
<dbReference type="InterPro" id="IPR036890">
    <property type="entry name" value="HATPase_C_sf"/>
</dbReference>
<evidence type="ECO:0000256" key="8">
    <source>
        <dbReference type="ARBA" id="ARBA00023012"/>
    </source>
</evidence>
<evidence type="ECO:0000256" key="4">
    <source>
        <dbReference type="ARBA" id="ARBA00022679"/>
    </source>
</evidence>
<dbReference type="Pfam" id="PF00512">
    <property type="entry name" value="HisKA"/>
    <property type="match status" value="1"/>
</dbReference>
<dbReference type="PROSITE" id="PS50109">
    <property type="entry name" value="HIS_KIN"/>
    <property type="match status" value="1"/>
</dbReference>
<feature type="transmembrane region" description="Helical" evidence="10">
    <location>
        <begin position="29"/>
        <end position="50"/>
    </location>
</feature>
<dbReference type="InterPro" id="IPR005467">
    <property type="entry name" value="His_kinase_dom"/>
</dbReference>
<dbReference type="SMART" id="SM00388">
    <property type="entry name" value="HisKA"/>
    <property type="match status" value="1"/>
</dbReference>
<dbReference type="Gene3D" id="1.10.287.130">
    <property type="match status" value="1"/>
</dbReference>
<keyword evidence="10" id="KW-0812">Transmembrane</keyword>
<name>A0ABV5W6N2_9BACL</name>
<evidence type="ECO:0000256" key="3">
    <source>
        <dbReference type="ARBA" id="ARBA00022553"/>
    </source>
</evidence>
<evidence type="ECO:0000256" key="10">
    <source>
        <dbReference type="SAM" id="Phobius"/>
    </source>
</evidence>
<comment type="caution">
    <text evidence="12">The sequence shown here is derived from an EMBL/GenBank/DDBJ whole genome shotgun (WGS) entry which is preliminary data.</text>
</comment>
<keyword evidence="10" id="KW-1133">Transmembrane helix</keyword>
<dbReference type="CDD" id="cd00082">
    <property type="entry name" value="HisKA"/>
    <property type="match status" value="1"/>
</dbReference>
<dbReference type="InterPro" id="IPR003594">
    <property type="entry name" value="HATPase_dom"/>
</dbReference>
<keyword evidence="5" id="KW-0547">Nucleotide-binding</keyword>
<evidence type="ECO:0000256" key="7">
    <source>
        <dbReference type="ARBA" id="ARBA00022840"/>
    </source>
</evidence>
<dbReference type="InterPro" id="IPR003661">
    <property type="entry name" value="HisK_dim/P_dom"/>
</dbReference>
<dbReference type="PANTHER" id="PTHR43711:SF1">
    <property type="entry name" value="HISTIDINE KINASE 1"/>
    <property type="match status" value="1"/>
</dbReference>
<dbReference type="RefSeq" id="WP_344910560.1">
    <property type="nucleotide sequence ID" value="NZ_BAAAYO010000009.1"/>
</dbReference>
<dbReference type="InterPro" id="IPR050736">
    <property type="entry name" value="Sensor_HK_Regulatory"/>
</dbReference>
<organism evidence="12 13">
    <name type="scientific">Paenibacillus hodogayensis</name>
    <dbReference type="NCBI Taxonomy" id="279208"/>
    <lineage>
        <taxon>Bacteria</taxon>
        <taxon>Bacillati</taxon>
        <taxon>Bacillota</taxon>
        <taxon>Bacilli</taxon>
        <taxon>Bacillales</taxon>
        <taxon>Paenibacillaceae</taxon>
        <taxon>Paenibacillus</taxon>
    </lineage>
</organism>
<keyword evidence="8" id="KW-0902">Two-component regulatory system</keyword>
<dbReference type="EMBL" id="JBHMAG010000021">
    <property type="protein sequence ID" value="MFB9756163.1"/>
    <property type="molecule type" value="Genomic_DNA"/>
</dbReference>
<evidence type="ECO:0000256" key="9">
    <source>
        <dbReference type="SAM" id="MobiDB-lite"/>
    </source>
</evidence>
<dbReference type="InterPro" id="IPR004358">
    <property type="entry name" value="Sig_transdc_His_kin-like_C"/>
</dbReference>
<dbReference type="Proteomes" id="UP001589619">
    <property type="component" value="Unassembled WGS sequence"/>
</dbReference>
<keyword evidence="3" id="KW-0597">Phosphoprotein</keyword>
<sequence>MSTDRKRKAAGEPASTIDLLMKRPPWYKVAPYVFMLFLMFYGVWMIAYTASSFLHSRGDKEVVWSDLLEELNTLASVREEAGGQSDSLMERLAVTMGVRAGWIDPAGKERWYGNEPVPLSVEEIGESELRQVREGETIRLLNRPNPFRSGVATVARPVRNGEASYALFVQGEAPGFFHGFVKQLTPQLILNGILLILGIIAFAHGTPQRIRTWTTIIGALNRISKGDFNVHLDIDTVQGRKVRKPRGNRKPRRERRDGGNHNDLVYLTQSINDMASGLKKIEWMRQEFVSNVSHEIQSPLTSIGGFARALRSSDLSREARDDYLSIIETETDRLSRLSDNLLKLTSLDSARHPFERKRYRLDKQIRRIVLACEPQWESKKLEMDIELEPCELVADEDLMSQVWMNLLHNAVKFTPEGGTIRIGIAEARGAWTVTVSDTGIGLSEEDRLHVFERFFKADKSRSRSEGGSGLGLAIVKKIVDMHGGTIRMDSQAGEGTTVTVTLPAGAPPE</sequence>
<feature type="region of interest" description="Disordered" evidence="9">
    <location>
        <begin position="239"/>
        <end position="261"/>
    </location>
</feature>
<proteinExistence type="predicted"/>
<dbReference type="SMART" id="SM00387">
    <property type="entry name" value="HATPase_c"/>
    <property type="match status" value="1"/>
</dbReference>
<comment type="catalytic activity">
    <reaction evidence="1">
        <text>ATP + protein L-histidine = ADP + protein N-phospho-L-histidine.</text>
        <dbReference type="EC" id="2.7.13.3"/>
    </reaction>
</comment>
<gene>
    <name evidence="12" type="ORF">ACFFNY_31690</name>
</gene>
<keyword evidence="7" id="KW-0067">ATP-binding</keyword>
<keyword evidence="4" id="KW-0808">Transferase</keyword>
<accession>A0ABV5W6N2</accession>
<dbReference type="PANTHER" id="PTHR43711">
    <property type="entry name" value="TWO-COMPONENT HISTIDINE KINASE"/>
    <property type="match status" value="1"/>
</dbReference>
<keyword evidence="13" id="KW-1185">Reference proteome</keyword>
<dbReference type="GO" id="GO:0016301">
    <property type="term" value="F:kinase activity"/>
    <property type="evidence" value="ECO:0007669"/>
    <property type="project" value="UniProtKB-KW"/>
</dbReference>
<evidence type="ECO:0000256" key="1">
    <source>
        <dbReference type="ARBA" id="ARBA00000085"/>
    </source>
</evidence>
<dbReference type="Gene3D" id="3.30.565.10">
    <property type="entry name" value="Histidine kinase-like ATPase, C-terminal domain"/>
    <property type="match status" value="1"/>
</dbReference>
<evidence type="ECO:0000256" key="2">
    <source>
        <dbReference type="ARBA" id="ARBA00012438"/>
    </source>
</evidence>
<feature type="domain" description="Histidine kinase" evidence="11">
    <location>
        <begin position="291"/>
        <end position="506"/>
    </location>
</feature>
<dbReference type="PRINTS" id="PR00344">
    <property type="entry name" value="BCTRLSENSOR"/>
</dbReference>
<reference evidence="12 13" key="1">
    <citation type="submission" date="2024-09" db="EMBL/GenBank/DDBJ databases">
        <authorList>
            <person name="Sun Q."/>
            <person name="Mori K."/>
        </authorList>
    </citation>
    <scope>NUCLEOTIDE SEQUENCE [LARGE SCALE GENOMIC DNA]</scope>
    <source>
        <strain evidence="12 13">JCM 12520</strain>
    </source>
</reference>
<keyword evidence="10" id="KW-0472">Membrane</keyword>
<dbReference type="Pfam" id="PF02518">
    <property type="entry name" value="HATPase_c"/>
    <property type="match status" value="1"/>
</dbReference>
<dbReference type="EC" id="2.7.13.3" evidence="2"/>